<dbReference type="RefSeq" id="WP_004320190.1">
    <property type="nucleotide sequence ID" value="NZ_DAWEDY010000063.1"/>
</dbReference>
<protein>
    <submittedName>
        <fullName evidence="2">Uncharacterized protein</fullName>
    </submittedName>
</protein>
<organism evidence="2 3">
    <name type="scientific">Bacteroides ovatus</name>
    <dbReference type="NCBI Taxonomy" id="28116"/>
    <lineage>
        <taxon>Bacteria</taxon>
        <taxon>Pseudomonadati</taxon>
        <taxon>Bacteroidota</taxon>
        <taxon>Bacteroidia</taxon>
        <taxon>Bacteroidales</taxon>
        <taxon>Bacteroidaceae</taxon>
        <taxon>Bacteroides</taxon>
    </lineage>
</organism>
<evidence type="ECO:0000313" key="3">
    <source>
        <dbReference type="Proteomes" id="UP000473905"/>
    </source>
</evidence>
<feature type="transmembrane region" description="Helical" evidence="1">
    <location>
        <begin position="32"/>
        <end position="50"/>
    </location>
</feature>
<feature type="transmembrane region" description="Helical" evidence="1">
    <location>
        <begin position="98"/>
        <end position="121"/>
    </location>
</feature>
<dbReference type="AlphaFoldDB" id="A0A5M5EII5"/>
<evidence type="ECO:0000256" key="1">
    <source>
        <dbReference type="SAM" id="Phobius"/>
    </source>
</evidence>
<accession>A0A5M5EII5</accession>
<gene>
    <name evidence="2" type="ORF">F3D66_26335</name>
</gene>
<feature type="transmembrane region" description="Helical" evidence="1">
    <location>
        <begin position="57"/>
        <end position="78"/>
    </location>
</feature>
<name>A0A5M5EII5_BACOV</name>
<dbReference type="Proteomes" id="UP000473905">
    <property type="component" value="Unassembled WGS sequence"/>
</dbReference>
<feature type="transmembrane region" description="Helical" evidence="1">
    <location>
        <begin position="205"/>
        <end position="222"/>
    </location>
</feature>
<sequence length="496" mass="56867">MKQKVFWLDLAVCSLWLFVALANCSWWSLPTHFLMVVTVVMRIILSFTLYRGEKRSWIPLTVFSALFALLSVEGPVMRTTGDFADLPFVVMGINNDHLTHNIIKCILLAWLFLGPIAVYIVGLIRKTMKSSTLTWKDALGAILWKDKGTKAYCQLMLIAICALYAGLAMDMRMCRFACVVLPPLSLYLIARYMTSCKDTTEKNPVVGKLWMMVAAMVLFFYAQRYAGMWRVWMLVASIAMVAYVCWRTFGKLGLAGISILATVYLGILLPTLAIGYNQYACIEYGRRGLYTLEPLRGIFYIKDTNTDKVGLRDRYGILVEPIYDNIVHNSRNRPLGIYELRNNGCYTLYNVYQNKMMTSNISDPNLQDSICQILDKYCDRNAYGHRDRLEIRVTNKFKAEIPLSHVKMTRNGINSYYDYSDQPYISEDSVTLRSGEFATDSVVRYGDTFHVLHYSYDVKRDSTVLYNIDLKTARQSTPQHEELNELAKSIETLLKQ</sequence>
<proteinExistence type="predicted"/>
<keyword evidence="3" id="KW-1185">Reference proteome</keyword>
<feature type="transmembrane region" description="Helical" evidence="1">
    <location>
        <begin position="253"/>
        <end position="276"/>
    </location>
</feature>
<feature type="transmembrane region" description="Helical" evidence="1">
    <location>
        <begin position="173"/>
        <end position="193"/>
    </location>
</feature>
<keyword evidence="1" id="KW-1133">Transmembrane helix</keyword>
<reference evidence="2 3" key="1">
    <citation type="journal article" date="2019" name="Nat. Med.">
        <title>A library of human gut bacterial isolates paired with longitudinal multiomics data enables mechanistic microbiome research.</title>
        <authorList>
            <person name="Poyet M."/>
            <person name="Groussin M."/>
            <person name="Gibbons S.M."/>
            <person name="Avila-Pacheco J."/>
            <person name="Jiang X."/>
            <person name="Kearney S.M."/>
            <person name="Perrotta A.R."/>
            <person name="Berdy B."/>
            <person name="Zhao S."/>
            <person name="Lieberman T.D."/>
            <person name="Swanson P.K."/>
            <person name="Smith M."/>
            <person name="Roesemann S."/>
            <person name="Alexander J.E."/>
            <person name="Rich S.A."/>
            <person name="Livny J."/>
            <person name="Vlamakis H."/>
            <person name="Clish C."/>
            <person name="Bullock K."/>
            <person name="Deik A."/>
            <person name="Scott J."/>
            <person name="Pierce K.A."/>
            <person name="Xavier R.J."/>
            <person name="Alm E.J."/>
        </authorList>
    </citation>
    <scope>NUCLEOTIDE SEQUENCE [LARGE SCALE GENOMIC DNA]</scope>
    <source>
        <strain evidence="2 3">BIOML-A134</strain>
    </source>
</reference>
<keyword evidence="1" id="KW-0472">Membrane</keyword>
<feature type="transmembrane region" description="Helical" evidence="1">
    <location>
        <begin position="151"/>
        <end position="167"/>
    </location>
</feature>
<keyword evidence="1" id="KW-0812">Transmembrane</keyword>
<dbReference type="EMBL" id="VWKB01000050">
    <property type="protein sequence ID" value="KAA4089873.1"/>
    <property type="molecule type" value="Genomic_DNA"/>
</dbReference>
<evidence type="ECO:0000313" key="2">
    <source>
        <dbReference type="EMBL" id="KAA4089873.1"/>
    </source>
</evidence>
<comment type="caution">
    <text evidence="2">The sequence shown here is derived from an EMBL/GenBank/DDBJ whole genome shotgun (WGS) entry which is preliminary data.</text>
</comment>
<feature type="transmembrane region" description="Helical" evidence="1">
    <location>
        <begin position="228"/>
        <end position="246"/>
    </location>
</feature>